<reference evidence="2 3" key="1">
    <citation type="submission" date="2018-10" db="EMBL/GenBank/DDBJ databases">
        <title>Genome assembly for a Yunnan-Guizhou Plateau 3E fish, Anabarilius grahami (Regan), and its evolutionary and genetic applications.</title>
        <authorList>
            <person name="Jiang W."/>
        </authorList>
    </citation>
    <scope>NUCLEOTIDE SEQUENCE [LARGE SCALE GENOMIC DNA]</scope>
    <source>
        <strain evidence="2">AG-KIZ</strain>
        <tissue evidence="2">Muscle</tissue>
    </source>
</reference>
<protein>
    <submittedName>
        <fullName evidence="2">Uncharacterized protein</fullName>
    </submittedName>
</protein>
<evidence type="ECO:0000313" key="3">
    <source>
        <dbReference type="Proteomes" id="UP000281406"/>
    </source>
</evidence>
<keyword evidence="3" id="KW-1185">Reference proteome</keyword>
<organism evidence="2 3">
    <name type="scientific">Anabarilius grahami</name>
    <name type="common">Kanglang fish</name>
    <name type="synonym">Barilius grahami</name>
    <dbReference type="NCBI Taxonomy" id="495550"/>
    <lineage>
        <taxon>Eukaryota</taxon>
        <taxon>Metazoa</taxon>
        <taxon>Chordata</taxon>
        <taxon>Craniata</taxon>
        <taxon>Vertebrata</taxon>
        <taxon>Euteleostomi</taxon>
        <taxon>Actinopterygii</taxon>
        <taxon>Neopterygii</taxon>
        <taxon>Teleostei</taxon>
        <taxon>Ostariophysi</taxon>
        <taxon>Cypriniformes</taxon>
        <taxon>Xenocyprididae</taxon>
        <taxon>Xenocypridinae</taxon>
        <taxon>Xenocypridinae incertae sedis</taxon>
        <taxon>Anabarilius</taxon>
    </lineage>
</organism>
<dbReference type="AlphaFoldDB" id="A0A3N0XVG4"/>
<evidence type="ECO:0000256" key="1">
    <source>
        <dbReference type="SAM" id="MobiDB-lite"/>
    </source>
</evidence>
<name>A0A3N0XVG4_ANAGA</name>
<feature type="region of interest" description="Disordered" evidence="1">
    <location>
        <begin position="1"/>
        <end position="21"/>
    </location>
</feature>
<comment type="caution">
    <text evidence="2">The sequence shown here is derived from an EMBL/GenBank/DDBJ whole genome shotgun (WGS) entry which is preliminary data.</text>
</comment>
<dbReference type="Proteomes" id="UP000281406">
    <property type="component" value="Unassembled WGS sequence"/>
</dbReference>
<dbReference type="EMBL" id="RJVU01059333">
    <property type="protein sequence ID" value="ROJ78719.1"/>
    <property type="molecule type" value="Genomic_DNA"/>
</dbReference>
<gene>
    <name evidence="2" type="ORF">DPX16_15244</name>
</gene>
<proteinExistence type="predicted"/>
<sequence>MGEKTSTSELKKKKKSLDYRMRQRGVTTERLAGSKYHIEKRAVLALDLFRRRSALRCVASLSTERPRAKANKHSTATSHLLISAGLSDFRYLP</sequence>
<accession>A0A3N0XVG4</accession>
<evidence type="ECO:0000313" key="2">
    <source>
        <dbReference type="EMBL" id="ROJ78719.1"/>
    </source>
</evidence>